<dbReference type="Proteomes" id="UP000078447">
    <property type="component" value="Unassembled WGS sequence"/>
</dbReference>
<dbReference type="EMBL" id="LVVL01000019">
    <property type="protein sequence ID" value="OAN10147.1"/>
    <property type="molecule type" value="Genomic_DNA"/>
</dbReference>
<organism evidence="2 3">
    <name type="scientific">Exiguobacterium undae</name>
    <dbReference type="NCBI Taxonomy" id="169177"/>
    <lineage>
        <taxon>Bacteria</taxon>
        <taxon>Bacillati</taxon>
        <taxon>Bacillota</taxon>
        <taxon>Bacilli</taxon>
        <taxon>Bacillales</taxon>
        <taxon>Bacillales Family XII. Incertae Sedis</taxon>
        <taxon>Exiguobacterium</taxon>
    </lineage>
</organism>
<keyword evidence="3" id="KW-1185">Reference proteome</keyword>
<protein>
    <recommendedName>
        <fullName evidence="1">Phage-Barnase-EndoU-ColicinE5/D-RelE like nuclease 4 domain-containing protein</fullName>
    </recommendedName>
</protein>
<evidence type="ECO:0000259" key="1">
    <source>
        <dbReference type="Pfam" id="PF18813"/>
    </source>
</evidence>
<proteinExistence type="predicted"/>
<evidence type="ECO:0000313" key="3">
    <source>
        <dbReference type="Proteomes" id="UP000078447"/>
    </source>
</evidence>
<sequence>MTNDKKYSTFNPDITLQEIAEMYRDTFVGKIFQFDVVDQDTPIRVKFDESNLKHLIGLHYLYPMKGKRFRAEKMYRSMLDGSLTLEMLEKKNPQEYRKRLMRIQCFQLLPEVLKQSYCGVGTATGHLKSVNFFFFDEAIGRYLYLGVMLEENTGLYLPITFVENRSKKVQYTKDGESLINGLRILDHNAVLDQ</sequence>
<gene>
    <name evidence="2" type="ORF">A3783_15400</name>
</gene>
<dbReference type="InterPro" id="IPR041420">
    <property type="entry name" value="PBECR4"/>
</dbReference>
<dbReference type="Pfam" id="PF18813">
    <property type="entry name" value="PBECR4"/>
    <property type="match status" value="1"/>
</dbReference>
<reference evidence="2 3" key="1">
    <citation type="submission" date="2016-03" db="EMBL/GenBank/DDBJ databases">
        <authorList>
            <person name="Cho S.-Y."/>
            <person name="Lim S."/>
            <person name="Kim H."/>
            <person name="Soh E.H."/>
            <person name="Moon J.S."/>
        </authorList>
    </citation>
    <scope>NUCLEOTIDE SEQUENCE [LARGE SCALE GENOMIC DNA]</scope>
    <source>
        <strain evidence="2 3">KCTC 3810</strain>
    </source>
</reference>
<name>A0ABX2V504_9BACL</name>
<evidence type="ECO:0000313" key="2">
    <source>
        <dbReference type="EMBL" id="OAN10147.1"/>
    </source>
</evidence>
<feature type="domain" description="Phage-Barnase-EndoU-ColicinE5/D-RelE like nuclease 4" evidence="1">
    <location>
        <begin position="16"/>
        <end position="179"/>
    </location>
</feature>
<dbReference type="RefSeq" id="WP_028105294.1">
    <property type="nucleotide sequence ID" value="NZ_LVVL01000019.1"/>
</dbReference>
<comment type="caution">
    <text evidence="2">The sequence shown here is derived from an EMBL/GenBank/DDBJ whole genome shotgun (WGS) entry which is preliminary data.</text>
</comment>
<accession>A0ABX2V504</accession>